<evidence type="ECO:0000313" key="3">
    <source>
        <dbReference type="Proteomes" id="UP000198736"/>
    </source>
</evidence>
<proteinExistence type="predicted"/>
<organism evidence="2 3">
    <name type="scientific">Candidatus Nitrospira nitrificans</name>
    <dbReference type="NCBI Taxonomy" id="1742973"/>
    <lineage>
        <taxon>Bacteria</taxon>
        <taxon>Pseudomonadati</taxon>
        <taxon>Nitrospirota</taxon>
        <taxon>Nitrospiria</taxon>
        <taxon>Nitrospirales</taxon>
        <taxon>Nitrospiraceae</taxon>
        <taxon>Nitrospira</taxon>
    </lineage>
</organism>
<feature type="region of interest" description="Disordered" evidence="1">
    <location>
        <begin position="157"/>
        <end position="187"/>
    </location>
</feature>
<reference evidence="3" key="1">
    <citation type="submission" date="2015-10" db="EMBL/GenBank/DDBJ databases">
        <authorList>
            <person name="Luecker S."/>
            <person name="Luecker S."/>
        </authorList>
    </citation>
    <scope>NUCLEOTIDE SEQUENCE [LARGE SCALE GENOMIC DNA]</scope>
</reference>
<dbReference type="EMBL" id="CZPZ01000034">
    <property type="protein sequence ID" value="CUS39201.1"/>
    <property type="molecule type" value="Genomic_DNA"/>
</dbReference>
<accession>A0A0S4LNN3</accession>
<feature type="compositionally biased region" description="Polar residues" evidence="1">
    <location>
        <begin position="162"/>
        <end position="180"/>
    </location>
</feature>
<evidence type="ECO:0000256" key="1">
    <source>
        <dbReference type="SAM" id="MobiDB-lite"/>
    </source>
</evidence>
<protein>
    <submittedName>
        <fullName evidence="2">Uncharacterized protein</fullName>
    </submittedName>
</protein>
<gene>
    <name evidence="2" type="ORF">COMA2_70021</name>
</gene>
<dbReference type="Proteomes" id="UP000198736">
    <property type="component" value="Unassembled WGS sequence"/>
</dbReference>
<sequence length="187" mass="19441">MVKKTAVKLLGAGGIVLGVALMVGTAWATELMAPTSSSTSINGGSHVVFGSTFAGGSMARPWVAQIQVPAQRCLRLEVTSQGTDLGMQVTAPNYFTAWRNDDSGACANCPLVKIASTPNGGWYTVSINHWFGGASNANFTLRYAHYPVGNPNCAGATAPNIEMQSTKSPANPQATPQQQEEGAPGVQ</sequence>
<name>A0A0S4LNN3_9BACT</name>
<keyword evidence="3" id="KW-1185">Reference proteome</keyword>
<dbReference type="AlphaFoldDB" id="A0A0S4LNN3"/>
<evidence type="ECO:0000313" key="2">
    <source>
        <dbReference type="EMBL" id="CUS39201.1"/>
    </source>
</evidence>